<dbReference type="AlphaFoldDB" id="A0A4U0XP66"/>
<dbReference type="EMBL" id="NAJN01000110">
    <property type="protein sequence ID" value="TKA79190.1"/>
    <property type="molecule type" value="Genomic_DNA"/>
</dbReference>
<accession>A0A4U0XP66</accession>
<dbReference type="OrthoDB" id="342531at2759"/>
<dbReference type="PANTHER" id="PTHR13213:SF2">
    <property type="entry name" value="MYB-BINDING PROTEIN 1A"/>
    <property type="match status" value="1"/>
</dbReference>
<keyword evidence="2" id="KW-0539">Nucleus</keyword>
<evidence type="ECO:0000313" key="4">
    <source>
        <dbReference type="EMBL" id="TKA79190.1"/>
    </source>
</evidence>
<evidence type="ECO:0008006" key="6">
    <source>
        <dbReference type="Google" id="ProtNLM"/>
    </source>
</evidence>
<dbReference type="Pfam" id="PF04931">
    <property type="entry name" value="DNA_pol_phi"/>
    <property type="match status" value="2"/>
</dbReference>
<dbReference type="InterPro" id="IPR007015">
    <property type="entry name" value="DNA_pol_V/MYBBP1A"/>
</dbReference>
<comment type="caution">
    <text evidence="4">The sequence shown here is derived from an EMBL/GenBank/DDBJ whole genome shotgun (WGS) entry which is preliminary data.</text>
</comment>
<dbReference type="GO" id="GO:0005730">
    <property type="term" value="C:nucleolus"/>
    <property type="evidence" value="ECO:0007669"/>
    <property type="project" value="InterPro"/>
</dbReference>
<evidence type="ECO:0000256" key="3">
    <source>
        <dbReference type="SAM" id="MobiDB-lite"/>
    </source>
</evidence>
<feature type="compositionally biased region" description="Basic and acidic residues" evidence="3">
    <location>
        <begin position="219"/>
        <end position="233"/>
    </location>
</feature>
<dbReference type="PANTHER" id="PTHR13213">
    <property type="entry name" value="MYB-BINDING PROTEIN 1A FAMILY MEMBER"/>
    <property type="match status" value="1"/>
</dbReference>
<comment type="subcellular location">
    <subcellularLocation>
        <location evidence="1">Nucleus</location>
    </subcellularLocation>
</comment>
<dbReference type="GO" id="GO:0006355">
    <property type="term" value="P:regulation of DNA-templated transcription"/>
    <property type="evidence" value="ECO:0007669"/>
    <property type="project" value="InterPro"/>
</dbReference>
<feature type="region of interest" description="Disordered" evidence="3">
    <location>
        <begin position="219"/>
        <end position="238"/>
    </location>
</feature>
<feature type="region of interest" description="Disordered" evidence="3">
    <location>
        <begin position="691"/>
        <end position="733"/>
    </location>
</feature>
<sequence>MSRKRRQEAAEDEIVSGANSVKRQRKYTDEDAKLASIYENLADEAEETRKKAAKDLLLTLSPSQNPSTDVIKKALTRLIRGLCSGRKAARPGFFIALTEALRLLFGPESEAIPGLGLSVDGIVDEVNAKTQADASVDGPERRNHLLGQITGYTAIEVIERLASNDMFKTPEGLAIWLTSQSLFPAIDLPSDVWHQKDPLCIKERVTLAKVMRENAREKTAKVDDKTLSNKKTDTTGTPQPQMHFAWEVILSHLYRRADSKAEALDFSKFWTEVVDNNLFSASASNERKSWGFQVFSRVIAAGPPEILPLIFSPNLMRCLINQRKDPKGYLHPAAKAPLNQMITRVKGNPELATVFVKALLTDHGSINFDQVTRSKTVETALSMASPTALTEIITFLGRLIFRCDLIEQPAEIRRRTLADMLVSLVRSQVAERDSASLDMWLLPLLKLFVKVTYLVPSSAEDTEDTAVPPVSDASRAMFQSRLSSCLTYLLISKLDENMSYPYFIVQRIHKQSKKSALQPVFQAEKAVRKTIKEAHTTLDEIVAKEKQYRSKNQPKVSMLRAFKLLFSLTILQVYNQDPEAVSILDELETCYTATFASPTTEATTFDLLLEVLLGFAAKSSALFRKLVEQVFTAFAADLSAQSLESLIEVLDQRENLAGQQALFEQEAGQAEDPDAEDVEDTSDVEIVNGTLQKASNEDGDADTNVPSSDDSSGDDDDDDDAENDSTDDGDQRDEELDMKLAELLKTAANGAGSDSSDGDADMDDEEMMALEPHLTKIFEERKKLPNKKKEGRDAKETVINFKNRVLGLLAIYVKQQHANPLALHLILPLLRLVRTSTSKQLADKSAGLLKQYFDACAKHKRLPALDTADNGAWELLASAHEEALKGTSKLHALACSRSHLFLTKVLTALDEESFERAEDVYDRSFQTWRRDAKARVHESFFTEWLSRIAARKSR</sequence>
<proteinExistence type="predicted"/>
<evidence type="ECO:0000313" key="5">
    <source>
        <dbReference type="Proteomes" id="UP000308768"/>
    </source>
</evidence>
<feature type="compositionally biased region" description="Acidic residues" evidence="3">
    <location>
        <begin position="711"/>
        <end position="733"/>
    </location>
</feature>
<protein>
    <recommendedName>
        <fullName evidence="6">DNA polymerase V</fullName>
    </recommendedName>
</protein>
<keyword evidence="5" id="KW-1185">Reference proteome</keyword>
<name>A0A4U0XP66_9PEZI</name>
<dbReference type="STRING" id="331657.A0A4U0XP66"/>
<evidence type="ECO:0000256" key="2">
    <source>
        <dbReference type="ARBA" id="ARBA00023242"/>
    </source>
</evidence>
<dbReference type="Proteomes" id="UP000308768">
    <property type="component" value="Unassembled WGS sequence"/>
</dbReference>
<reference evidence="4 5" key="1">
    <citation type="submission" date="2017-03" db="EMBL/GenBank/DDBJ databases">
        <title>Genomes of endolithic fungi from Antarctica.</title>
        <authorList>
            <person name="Coleine C."/>
            <person name="Masonjones S."/>
            <person name="Stajich J.E."/>
        </authorList>
    </citation>
    <scope>NUCLEOTIDE SEQUENCE [LARGE SCALE GENOMIC DNA]</scope>
    <source>
        <strain evidence="4 5">CCFEE 5187</strain>
    </source>
</reference>
<organism evidence="4 5">
    <name type="scientific">Cryomyces minteri</name>
    <dbReference type="NCBI Taxonomy" id="331657"/>
    <lineage>
        <taxon>Eukaryota</taxon>
        <taxon>Fungi</taxon>
        <taxon>Dikarya</taxon>
        <taxon>Ascomycota</taxon>
        <taxon>Pezizomycotina</taxon>
        <taxon>Dothideomycetes</taxon>
        <taxon>Dothideomycetes incertae sedis</taxon>
        <taxon>Cryomyces</taxon>
    </lineage>
</organism>
<dbReference type="GO" id="GO:0000182">
    <property type="term" value="F:rDNA binding"/>
    <property type="evidence" value="ECO:0007669"/>
    <property type="project" value="TreeGrafter"/>
</dbReference>
<evidence type="ECO:0000256" key="1">
    <source>
        <dbReference type="ARBA" id="ARBA00004123"/>
    </source>
</evidence>
<gene>
    <name evidence="4" type="ORF">B0A49_02161</name>
</gene>